<protein>
    <recommendedName>
        <fullName evidence="1">RIH domain-containing protein</fullName>
    </recommendedName>
</protein>
<proteinExistence type="predicted"/>
<dbReference type="Gene3D" id="1.25.10.30">
    <property type="entry name" value="IP3 receptor type 1 binding core, RIH domain"/>
    <property type="match status" value="1"/>
</dbReference>
<dbReference type="SUPFAM" id="SSF82109">
    <property type="entry name" value="MIR domain"/>
    <property type="match status" value="1"/>
</dbReference>
<dbReference type="Pfam" id="PF01365">
    <property type="entry name" value="RYDR_ITPR"/>
    <property type="match status" value="1"/>
</dbReference>
<reference evidence="2" key="2">
    <citation type="submission" date="2020-11" db="EMBL/GenBank/DDBJ databases">
        <authorList>
            <person name="McCartney M.A."/>
            <person name="Auch B."/>
            <person name="Kono T."/>
            <person name="Mallez S."/>
            <person name="Becker A."/>
            <person name="Gohl D.M."/>
            <person name="Silverstein K.A.T."/>
            <person name="Koren S."/>
            <person name="Bechman K.B."/>
            <person name="Herman A."/>
            <person name="Abrahante J.E."/>
            <person name="Garbe J."/>
        </authorList>
    </citation>
    <scope>NUCLEOTIDE SEQUENCE</scope>
    <source>
        <strain evidence="2">Duluth1</strain>
        <tissue evidence="2">Whole animal</tissue>
    </source>
</reference>
<reference evidence="2" key="1">
    <citation type="journal article" date="2019" name="bioRxiv">
        <title>The Genome of the Zebra Mussel, Dreissena polymorpha: A Resource for Invasive Species Research.</title>
        <authorList>
            <person name="McCartney M.A."/>
            <person name="Auch B."/>
            <person name="Kono T."/>
            <person name="Mallez S."/>
            <person name="Zhang Y."/>
            <person name="Obille A."/>
            <person name="Becker A."/>
            <person name="Abrahante J.E."/>
            <person name="Garbe J."/>
            <person name="Badalamenti J.P."/>
            <person name="Herman A."/>
            <person name="Mangelson H."/>
            <person name="Liachko I."/>
            <person name="Sullivan S."/>
            <person name="Sone E.D."/>
            <person name="Koren S."/>
            <person name="Silverstein K.A.T."/>
            <person name="Beckman K.B."/>
            <person name="Gohl D.M."/>
        </authorList>
    </citation>
    <scope>NUCLEOTIDE SEQUENCE</scope>
    <source>
        <strain evidence="2">Duluth1</strain>
        <tissue evidence="2">Whole animal</tissue>
    </source>
</reference>
<evidence type="ECO:0000259" key="1">
    <source>
        <dbReference type="Pfam" id="PF01365"/>
    </source>
</evidence>
<comment type="caution">
    <text evidence="2">The sequence shown here is derived from an EMBL/GenBank/DDBJ whole genome shotgun (WGS) entry which is preliminary data.</text>
</comment>
<feature type="domain" description="RIH" evidence="1">
    <location>
        <begin position="185"/>
        <end position="313"/>
    </location>
</feature>
<dbReference type="InterPro" id="IPR000699">
    <property type="entry name" value="RIH_dom"/>
</dbReference>
<sequence>MFPHKGDILQWEQQVRLRHMTTRKYLCIDGSREILLIDDCEDPRTVFRLHSVINERDEIRFESYCRIEHVLSGFWLHALKDEDYIRRKFRDIENVNDQTLKGLRWDSAMVRQVSASGESQYDDAFTIQMVEDEHVDEFNYVAGMVPFLRNLIKDRQQGVILNSKKTHQLLTQDDFDLHIPMDEAMEELRKYMLMKSGLPSKNRQKLMRNLKVIDLLVRILQFPLEGVPDEQNIILVFKEAYEILYTYMIGKSRKNALYFAKYIEFFQTQFTQKGGIGLNVAQMIVELIRDKRKIVDRISHSQIDEFVSLLQCSQVGISLSQIDEFVRLLQCSQVGISLSQIDEFVRLLQCSQFVRLLQCSQFVRLLQCNQFVRLLKYSQFVRLLQCSQEGIADRRIDEFVRLLQCSQFVRLLQCSQFVRLLQCSQFVRLLQYSQFSENDAKNATHYKACTSNHVKRSYSLTDVKELHF</sequence>
<dbReference type="InterPro" id="IPR036300">
    <property type="entry name" value="MIR_dom_sf"/>
</dbReference>
<dbReference type="AlphaFoldDB" id="A0A9D4GVC9"/>
<dbReference type="PANTHER" id="PTHR13715:SF99">
    <property type="entry name" value="INOSITOL 1,4,5-TRISPHOSPHATE RECEPTOR-LIKE PROTEIN A"/>
    <property type="match status" value="1"/>
</dbReference>
<dbReference type="SUPFAM" id="SSF100909">
    <property type="entry name" value="IP3 receptor type 1 binding core, domain 2"/>
    <property type="match status" value="1"/>
</dbReference>
<dbReference type="InterPro" id="IPR015925">
    <property type="entry name" value="Ryanodine_IP3_receptor"/>
</dbReference>
<gene>
    <name evidence="2" type="ORF">DPMN_126252</name>
</gene>
<organism evidence="2 3">
    <name type="scientific">Dreissena polymorpha</name>
    <name type="common">Zebra mussel</name>
    <name type="synonym">Mytilus polymorpha</name>
    <dbReference type="NCBI Taxonomy" id="45954"/>
    <lineage>
        <taxon>Eukaryota</taxon>
        <taxon>Metazoa</taxon>
        <taxon>Spiralia</taxon>
        <taxon>Lophotrochozoa</taxon>
        <taxon>Mollusca</taxon>
        <taxon>Bivalvia</taxon>
        <taxon>Autobranchia</taxon>
        <taxon>Heteroconchia</taxon>
        <taxon>Euheterodonta</taxon>
        <taxon>Imparidentia</taxon>
        <taxon>Neoheterodontei</taxon>
        <taxon>Myida</taxon>
        <taxon>Dreissenoidea</taxon>
        <taxon>Dreissenidae</taxon>
        <taxon>Dreissena</taxon>
    </lineage>
</organism>
<dbReference type="EMBL" id="JAIWYP010000005">
    <property type="protein sequence ID" value="KAH3824416.1"/>
    <property type="molecule type" value="Genomic_DNA"/>
</dbReference>
<keyword evidence="3" id="KW-1185">Reference proteome</keyword>
<name>A0A9D4GVC9_DREPO</name>
<dbReference type="CDD" id="cd23280">
    <property type="entry name" value="beta-trefoil_MIR_itr-1-like"/>
    <property type="match status" value="1"/>
</dbReference>
<dbReference type="GO" id="GO:0005262">
    <property type="term" value="F:calcium channel activity"/>
    <property type="evidence" value="ECO:0007669"/>
    <property type="project" value="InterPro"/>
</dbReference>
<dbReference type="InterPro" id="IPR035910">
    <property type="entry name" value="RyR/IP3R_RIH_dom_sf"/>
</dbReference>
<accession>A0A9D4GVC9</accession>
<dbReference type="GO" id="GO:0016020">
    <property type="term" value="C:membrane"/>
    <property type="evidence" value="ECO:0007669"/>
    <property type="project" value="InterPro"/>
</dbReference>
<dbReference type="Gene3D" id="2.80.10.50">
    <property type="match status" value="1"/>
</dbReference>
<dbReference type="PANTHER" id="PTHR13715">
    <property type="entry name" value="RYANODINE RECEPTOR AND IP3 RECEPTOR"/>
    <property type="match status" value="1"/>
</dbReference>
<evidence type="ECO:0000313" key="3">
    <source>
        <dbReference type="Proteomes" id="UP000828390"/>
    </source>
</evidence>
<evidence type="ECO:0000313" key="2">
    <source>
        <dbReference type="EMBL" id="KAH3824416.1"/>
    </source>
</evidence>
<dbReference type="Proteomes" id="UP000828390">
    <property type="component" value="Unassembled WGS sequence"/>
</dbReference>